<gene>
    <name evidence="1" type="ORF">BSAL_11350</name>
</gene>
<name>A0A0S4JBS3_BODSA</name>
<protein>
    <submittedName>
        <fullName evidence="1">Uncharacterized protein</fullName>
    </submittedName>
</protein>
<keyword evidence="2" id="KW-1185">Reference proteome</keyword>
<accession>A0A0S4JBS3</accession>
<reference evidence="2" key="1">
    <citation type="submission" date="2015-09" db="EMBL/GenBank/DDBJ databases">
        <authorList>
            <consortium name="Pathogen Informatics"/>
        </authorList>
    </citation>
    <scope>NUCLEOTIDE SEQUENCE [LARGE SCALE GENOMIC DNA]</scope>
    <source>
        <strain evidence="2">Lake Konstanz</strain>
    </source>
</reference>
<dbReference type="AlphaFoldDB" id="A0A0S4JBS3"/>
<dbReference type="EMBL" id="CYKH01001565">
    <property type="protein sequence ID" value="CUG87667.1"/>
    <property type="molecule type" value="Genomic_DNA"/>
</dbReference>
<sequence length="126" mass="14334">MEGTKKNPFPCCDVALFALRAEAAGSERLNKKIALHSSSSCIIFKENKNICVYCFPAVTSSHHSFAGFFLPSNVRSLTQFICLFSKQRFVCPYLRFGFCIPICSFFKDLIDSCVLFTAEKRWSFFL</sequence>
<proteinExistence type="predicted"/>
<evidence type="ECO:0000313" key="1">
    <source>
        <dbReference type="EMBL" id="CUG87667.1"/>
    </source>
</evidence>
<dbReference type="Proteomes" id="UP000051952">
    <property type="component" value="Unassembled WGS sequence"/>
</dbReference>
<organism evidence="1 2">
    <name type="scientific">Bodo saltans</name>
    <name type="common">Flagellated protozoan</name>
    <dbReference type="NCBI Taxonomy" id="75058"/>
    <lineage>
        <taxon>Eukaryota</taxon>
        <taxon>Discoba</taxon>
        <taxon>Euglenozoa</taxon>
        <taxon>Kinetoplastea</taxon>
        <taxon>Metakinetoplastina</taxon>
        <taxon>Eubodonida</taxon>
        <taxon>Bodonidae</taxon>
        <taxon>Bodo</taxon>
    </lineage>
</organism>
<dbReference type="VEuPathDB" id="TriTrypDB:BSAL_11350"/>
<evidence type="ECO:0000313" key="2">
    <source>
        <dbReference type="Proteomes" id="UP000051952"/>
    </source>
</evidence>